<dbReference type="Pfam" id="PF00270">
    <property type="entry name" value="DEAD"/>
    <property type="match status" value="1"/>
</dbReference>
<dbReference type="InterPro" id="IPR014001">
    <property type="entry name" value="Helicase_ATP-bd"/>
</dbReference>
<feature type="domain" description="Helicase C-terminal" evidence="8">
    <location>
        <begin position="212"/>
        <end position="374"/>
    </location>
</feature>
<evidence type="ECO:0000256" key="3">
    <source>
        <dbReference type="ARBA" id="ARBA00022741"/>
    </source>
</evidence>
<evidence type="ECO:0000259" key="8">
    <source>
        <dbReference type="PROSITE" id="PS51194"/>
    </source>
</evidence>
<dbReference type="PROSITE" id="PS51192">
    <property type="entry name" value="HELICASE_ATP_BIND_1"/>
    <property type="match status" value="1"/>
</dbReference>
<dbReference type="PANTHER" id="PTHR47963:SF8">
    <property type="entry name" value="ATP-DEPENDENT RNA HELICASE DEAD"/>
    <property type="match status" value="1"/>
</dbReference>
<evidence type="ECO:0000256" key="2">
    <source>
        <dbReference type="ARBA" id="ARBA00022490"/>
    </source>
</evidence>
<dbReference type="GO" id="GO:0016787">
    <property type="term" value="F:hydrolase activity"/>
    <property type="evidence" value="ECO:0007669"/>
    <property type="project" value="UniProtKB-KW"/>
</dbReference>
<evidence type="ECO:0000256" key="4">
    <source>
        <dbReference type="ARBA" id="ARBA00022801"/>
    </source>
</evidence>
<accession>A0A5J4LB68</accession>
<dbReference type="GO" id="GO:0009409">
    <property type="term" value="P:response to cold"/>
    <property type="evidence" value="ECO:0007669"/>
    <property type="project" value="TreeGrafter"/>
</dbReference>
<evidence type="ECO:0000259" key="9">
    <source>
        <dbReference type="PROSITE" id="PS51195"/>
    </source>
</evidence>
<dbReference type="InterPro" id="IPR027417">
    <property type="entry name" value="P-loop_NTPase"/>
</dbReference>
<dbReference type="PROSITE" id="PS51195">
    <property type="entry name" value="Q_MOTIF"/>
    <property type="match status" value="1"/>
</dbReference>
<dbReference type="Gene3D" id="3.30.70.330">
    <property type="match status" value="1"/>
</dbReference>
<dbReference type="GO" id="GO:0005840">
    <property type="term" value="C:ribosome"/>
    <property type="evidence" value="ECO:0007669"/>
    <property type="project" value="TreeGrafter"/>
</dbReference>
<dbReference type="Pfam" id="PF00271">
    <property type="entry name" value="Helicase_C"/>
    <property type="match status" value="1"/>
</dbReference>
<dbReference type="PROSITE" id="PS51194">
    <property type="entry name" value="HELICASE_CTER"/>
    <property type="match status" value="1"/>
</dbReference>
<dbReference type="SMART" id="SM00487">
    <property type="entry name" value="DEXDc"/>
    <property type="match status" value="1"/>
</dbReference>
<evidence type="ECO:0000256" key="6">
    <source>
        <dbReference type="ARBA" id="ARBA00022840"/>
    </source>
</evidence>
<dbReference type="CDD" id="cd12252">
    <property type="entry name" value="RRM_DbpA"/>
    <property type="match status" value="1"/>
</dbReference>
<reference evidence="10" key="1">
    <citation type="submission" date="2019-10" db="EMBL/GenBank/DDBJ databases">
        <title>Metagenomic sequencing of thiosulfate-disproportionating enrichment culture.</title>
        <authorList>
            <person name="Umezawa K."/>
            <person name="Kojima H."/>
            <person name="Fukui M."/>
        </authorList>
    </citation>
    <scope>NUCLEOTIDE SEQUENCE</scope>
    <source>
        <strain evidence="10">45J</strain>
    </source>
</reference>
<dbReference type="CDD" id="cd18787">
    <property type="entry name" value="SF2_C_DEAD"/>
    <property type="match status" value="1"/>
</dbReference>
<dbReference type="InterPro" id="IPR044742">
    <property type="entry name" value="DEAD/DEAH_RhlB"/>
</dbReference>
<keyword evidence="4" id="KW-0378">Hydrolase</keyword>
<dbReference type="PANTHER" id="PTHR47963">
    <property type="entry name" value="DEAD-BOX ATP-DEPENDENT RNA HELICASE 47, MITOCHONDRIAL"/>
    <property type="match status" value="1"/>
</dbReference>
<dbReference type="CDD" id="cd00268">
    <property type="entry name" value="DEADc"/>
    <property type="match status" value="1"/>
</dbReference>
<evidence type="ECO:0000259" key="7">
    <source>
        <dbReference type="PROSITE" id="PS51192"/>
    </source>
</evidence>
<dbReference type="InterPro" id="IPR014014">
    <property type="entry name" value="RNA_helicase_DEAD_Q_motif"/>
</dbReference>
<sequence>MKFEDFSLSKETLKAISEIGFEEPTPIQVSAIPLLLKGLDVVGQAQTGTGKTAAFGVPIVEKCQRGKNPFAIILEPTRELAVQVSQEINKIGKFKKINVLPVYGGTSIERQIKALKRGVDVIVGTPGRIIDHINRKTIFLSDVKIVVLDEADEMLNMGFIEDIETILRTTPQDRQTLLFSATMPQPIMSIAKKYMKNPEKIRVNTKDVVVPKIKQIFYEVREEDKINALSRLIDVEDPQLAIVFCHTKREVDDVSTKLVQMGYNAGALHGDYTQARREEIMKKFKEGRLDILVATDVAARGLDIQNVTHVINYSIPQNPDSYIHRIGRTGRAGKSGMAITFVTPREYRHLRLIEKTAKTVIDRKRLPSHADVIRAKEKNIAKDIEEIIRENKHTDYISAVRELSEQFSFGDIAAAALYAAYGEVKEMPVEESYEKVKTNDMPEAGIVRLFMTIGRRDKIKVPDIVKSIASEANIPYSKIGNIAVFDKFTFVEVPEELADRVIRSVDDMMMKGRRIKVQKAKART</sequence>
<keyword evidence="6" id="KW-0067">ATP-binding</keyword>
<proteinExistence type="predicted"/>
<dbReference type="SUPFAM" id="SSF52540">
    <property type="entry name" value="P-loop containing nucleoside triphosphate hydrolases"/>
    <property type="match status" value="1"/>
</dbReference>
<organism evidence="10">
    <name type="scientific">hot springs metagenome</name>
    <dbReference type="NCBI Taxonomy" id="433727"/>
    <lineage>
        <taxon>unclassified sequences</taxon>
        <taxon>metagenomes</taxon>
        <taxon>ecological metagenomes</taxon>
    </lineage>
</organism>
<dbReference type="AlphaFoldDB" id="A0A5J4LB68"/>
<dbReference type="InterPro" id="IPR005580">
    <property type="entry name" value="DbpA/CsdA_RNA-bd_dom"/>
</dbReference>
<keyword evidence="5 10" id="KW-0347">Helicase</keyword>
<evidence type="ECO:0000256" key="5">
    <source>
        <dbReference type="ARBA" id="ARBA00022806"/>
    </source>
</evidence>
<dbReference type="Gene3D" id="3.40.50.300">
    <property type="entry name" value="P-loop containing nucleotide triphosphate hydrolases"/>
    <property type="match status" value="2"/>
</dbReference>
<dbReference type="EMBL" id="BLAB01000001">
    <property type="protein sequence ID" value="GER94806.1"/>
    <property type="molecule type" value="Genomic_DNA"/>
</dbReference>
<dbReference type="GO" id="GO:0033592">
    <property type="term" value="F:RNA strand annealing activity"/>
    <property type="evidence" value="ECO:0007669"/>
    <property type="project" value="TreeGrafter"/>
</dbReference>
<dbReference type="EC" id="3.6.4.13" evidence="1"/>
<dbReference type="GO" id="GO:0005829">
    <property type="term" value="C:cytosol"/>
    <property type="evidence" value="ECO:0007669"/>
    <property type="project" value="TreeGrafter"/>
</dbReference>
<dbReference type="InterPro" id="IPR050547">
    <property type="entry name" value="DEAD_box_RNA_helicases"/>
</dbReference>
<keyword evidence="3" id="KW-0547">Nucleotide-binding</keyword>
<dbReference type="SMART" id="SM00490">
    <property type="entry name" value="HELICc"/>
    <property type="match status" value="1"/>
</dbReference>
<dbReference type="GO" id="GO:0003724">
    <property type="term" value="F:RNA helicase activity"/>
    <property type="evidence" value="ECO:0007669"/>
    <property type="project" value="UniProtKB-EC"/>
</dbReference>
<name>A0A5J4LB68_9ZZZZ</name>
<dbReference type="InterPro" id="IPR012677">
    <property type="entry name" value="Nucleotide-bd_a/b_plait_sf"/>
</dbReference>
<evidence type="ECO:0000256" key="1">
    <source>
        <dbReference type="ARBA" id="ARBA00012552"/>
    </source>
</evidence>
<comment type="caution">
    <text evidence="10">The sequence shown here is derived from an EMBL/GenBank/DDBJ whole genome shotgun (WGS) entry which is preliminary data.</text>
</comment>
<protein>
    <recommendedName>
        <fullName evidence="1">RNA helicase</fullName>
        <ecNumber evidence="1">3.6.4.13</ecNumber>
    </recommendedName>
</protein>
<dbReference type="FunFam" id="3.40.50.300:FF:000108">
    <property type="entry name" value="ATP-dependent RNA helicase RhlE"/>
    <property type="match status" value="1"/>
</dbReference>
<evidence type="ECO:0000313" key="10">
    <source>
        <dbReference type="EMBL" id="GER94806.1"/>
    </source>
</evidence>
<feature type="domain" description="Helicase ATP-binding" evidence="7">
    <location>
        <begin position="32"/>
        <end position="201"/>
    </location>
</feature>
<dbReference type="PROSITE" id="PS00039">
    <property type="entry name" value="DEAD_ATP_HELICASE"/>
    <property type="match status" value="1"/>
</dbReference>
<gene>
    <name evidence="10" type="ORF">A45J_2571</name>
</gene>
<dbReference type="InterPro" id="IPR001650">
    <property type="entry name" value="Helicase_C-like"/>
</dbReference>
<dbReference type="InterPro" id="IPR011545">
    <property type="entry name" value="DEAD/DEAH_box_helicase_dom"/>
</dbReference>
<feature type="domain" description="DEAD-box RNA helicase Q" evidence="9">
    <location>
        <begin position="1"/>
        <end position="29"/>
    </location>
</feature>
<dbReference type="Pfam" id="PF03880">
    <property type="entry name" value="DbpA"/>
    <property type="match status" value="1"/>
</dbReference>
<dbReference type="GO" id="GO:0005524">
    <property type="term" value="F:ATP binding"/>
    <property type="evidence" value="ECO:0007669"/>
    <property type="project" value="UniProtKB-KW"/>
</dbReference>
<keyword evidence="2" id="KW-0963">Cytoplasm</keyword>
<dbReference type="InterPro" id="IPR000629">
    <property type="entry name" value="RNA-helicase_DEAD-box_CS"/>
</dbReference>